<dbReference type="InParanoid" id="A0A1X7VN54"/>
<dbReference type="EnsemblMetazoa" id="Aqu2.1.41265_001">
    <property type="protein sequence ID" value="Aqu2.1.41265_001"/>
    <property type="gene ID" value="Aqu2.1.41265"/>
</dbReference>
<dbReference type="AlphaFoldDB" id="A0A1X7VN54"/>
<proteinExistence type="predicted"/>
<dbReference type="Pfam" id="PF01451">
    <property type="entry name" value="LMWPc"/>
    <property type="match status" value="1"/>
</dbReference>
<evidence type="ECO:0000259" key="1">
    <source>
        <dbReference type="Pfam" id="PF01451"/>
    </source>
</evidence>
<dbReference type="Gene3D" id="3.40.50.2300">
    <property type="match status" value="1"/>
</dbReference>
<sequence length="183" mass="21281">MAQTQKRILFVCTGDNCRTILARAAALKNEGPESRFIFETASCSTESKKFVAEPKVHQSVLNAIKKKCPEEYRLIKDYVPRPLSKEMVSKMDRVYFLCSACMDTAKELIPREYHDRMQFYCTYKSRINSRELHEVPNPINGNNWRDYYDRDRTTEVETDSVTLLESMISQLHPALKTNDLSKL</sequence>
<reference evidence="2" key="1">
    <citation type="submission" date="2017-05" db="UniProtKB">
        <authorList>
            <consortium name="EnsemblMetazoa"/>
        </authorList>
    </citation>
    <scope>IDENTIFICATION</scope>
</reference>
<feature type="domain" description="Phosphotyrosine protein phosphatase I" evidence="1">
    <location>
        <begin position="8"/>
        <end position="145"/>
    </location>
</feature>
<dbReference type="InterPro" id="IPR036196">
    <property type="entry name" value="Ptyr_pPase_sf"/>
</dbReference>
<name>A0A1X7VN54_AMPQE</name>
<protein>
    <recommendedName>
        <fullName evidence="1">Phosphotyrosine protein phosphatase I domain-containing protein</fullName>
    </recommendedName>
</protein>
<dbReference type="SUPFAM" id="SSF52788">
    <property type="entry name" value="Phosphotyrosine protein phosphatases I"/>
    <property type="match status" value="1"/>
</dbReference>
<dbReference type="InterPro" id="IPR023485">
    <property type="entry name" value="Ptyr_pPase"/>
</dbReference>
<evidence type="ECO:0000313" key="2">
    <source>
        <dbReference type="EnsemblMetazoa" id="Aqu2.1.41265_001"/>
    </source>
</evidence>
<organism evidence="2">
    <name type="scientific">Amphimedon queenslandica</name>
    <name type="common">Sponge</name>
    <dbReference type="NCBI Taxonomy" id="400682"/>
    <lineage>
        <taxon>Eukaryota</taxon>
        <taxon>Metazoa</taxon>
        <taxon>Porifera</taxon>
        <taxon>Demospongiae</taxon>
        <taxon>Heteroscleromorpha</taxon>
        <taxon>Haplosclerida</taxon>
        <taxon>Niphatidae</taxon>
        <taxon>Amphimedon</taxon>
    </lineage>
</organism>
<accession>A0A1X7VN54</accession>